<organism evidence="2 3">
    <name type="scientific">Elysia marginata</name>
    <dbReference type="NCBI Taxonomy" id="1093978"/>
    <lineage>
        <taxon>Eukaryota</taxon>
        <taxon>Metazoa</taxon>
        <taxon>Spiralia</taxon>
        <taxon>Lophotrochozoa</taxon>
        <taxon>Mollusca</taxon>
        <taxon>Gastropoda</taxon>
        <taxon>Heterobranchia</taxon>
        <taxon>Euthyneura</taxon>
        <taxon>Panpulmonata</taxon>
        <taxon>Sacoglossa</taxon>
        <taxon>Placobranchoidea</taxon>
        <taxon>Plakobranchidae</taxon>
        <taxon>Elysia</taxon>
    </lineage>
</organism>
<protein>
    <submittedName>
        <fullName evidence="2">Uncharacterized protein</fullName>
    </submittedName>
</protein>
<reference evidence="2 3" key="1">
    <citation type="journal article" date="2021" name="Elife">
        <title>Chloroplast acquisition without the gene transfer in kleptoplastic sea slugs, Plakobranchus ocellatus.</title>
        <authorList>
            <person name="Maeda T."/>
            <person name="Takahashi S."/>
            <person name="Yoshida T."/>
            <person name="Shimamura S."/>
            <person name="Takaki Y."/>
            <person name="Nagai Y."/>
            <person name="Toyoda A."/>
            <person name="Suzuki Y."/>
            <person name="Arimoto A."/>
            <person name="Ishii H."/>
            <person name="Satoh N."/>
            <person name="Nishiyama T."/>
            <person name="Hasebe M."/>
            <person name="Maruyama T."/>
            <person name="Minagawa J."/>
            <person name="Obokata J."/>
            <person name="Shigenobu S."/>
        </authorList>
    </citation>
    <scope>NUCLEOTIDE SEQUENCE [LARGE SCALE GENOMIC DNA]</scope>
</reference>
<evidence type="ECO:0000313" key="2">
    <source>
        <dbReference type="EMBL" id="GFS23918.1"/>
    </source>
</evidence>
<feature type="region of interest" description="Disordered" evidence="1">
    <location>
        <begin position="43"/>
        <end position="72"/>
    </location>
</feature>
<sequence length="82" mass="9131">MEEIIREETTMMGIGWGQLGKLAKTGVGGVYLCDAYTLRRVKGIDDDDDDDDNDDDNDNDNDDDDDDDDDDDKIEIVCGPLI</sequence>
<gene>
    <name evidence="2" type="ORF">ElyMa_006989300</name>
</gene>
<feature type="compositionally biased region" description="Acidic residues" evidence="1">
    <location>
        <begin position="45"/>
        <end position="72"/>
    </location>
</feature>
<evidence type="ECO:0000256" key="1">
    <source>
        <dbReference type="SAM" id="MobiDB-lite"/>
    </source>
</evidence>
<accession>A0AAV4JQF7</accession>
<keyword evidence="3" id="KW-1185">Reference proteome</keyword>
<dbReference type="AlphaFoldDB" id="A0AAV4JQF7"/>
<name>A0AAV4JQF7_9GAST</name>
<evidence type="ECO:0000313" key="3">
    <source>
        <dbReference type="Proteomes" id="UP000762676"/>
    </source>
</evidence>
<proteinExistence type="predicted"/>
<dbReference type="EMBL" id="BMAT01013975">
    <property type="protein sequence ID" value="GFS23918.1"/>
    <property type="molecule type" value="Genomic_DNA"/>
</dbReference>
<comment type="caution">
    <text evidence="2">The sequence shown here is derived from an EMBL/GenBank/DDBJ whole genome shotgun (WGS) entry which is preliminary data.</text>
</comment>
<dbReference type="Proteomes" id="UP000762676">
    <property type="component" value="Unassembled WGS sequence"/>
</dbReference>